<dbReference type="EMBL" id="JACSNQ010000026">
    <property type="protein sequence ID" value="MBM6775604.1"/>
    <property type="molecule type" value="Genomic_DNA"/>
</dbReference>
<gene>
    <name evidence="6" type="ORF">H9X80_08650</name>
</gene>
<dbReference type="InterPro" id="IPR029479">
    <property type="entry name" value="Nitroreductase"/>
</dbReference>
<keyword evidence="3" id="KW-0288">FMN</keyword>
<evidence type="ECO:0000313" key="7">
    <source>
        <dbReference type="Proteomes" id="UP000712527"/>
    </source>
</evidence>
<evidence type="ECO:0000256" key="3">
    <source>
        <dbReference type="ARBA" id="ARBA00022643"/>
    </source>
</evidence>
<dbReference type="InterPro" id="IPR000415">
    <property type="entry name" value="Nitroreductase-like"/>
</dbReference>
<evidence type="ECO:0000256" key="1">
    <source>
        <dbReference type="ARBA" id="ARBA00008366"/>
    </source>
</evidence>
<reference evidence="6 7" key="1">
    <citation type="journal article" date="2021" name="Sci. Rep.">
        <title>The distribution of antibiotic resistance genes in chicken gut microbiota commensals.</title>
        <authorList>
            <person name="Juricova H."/>
            <person name="Matiasovicova J."/>
            <person name="Kubasova T."/>
            <person name="Cejkova D."/>
            <person name="Rychlik I."/>
        </authorList>
    </citation>
    <scope>NUCLEOTIDE SEQUENCE [LARGE SCALE GENOMIC DNA]</scope>
    <source>
        <strain evidence="6 7">An794</strain>
    </source>
</reference>
<dbReference type="PANTHER" id="PTHR43425">
    <property type="entry name" value="OXYGEN-INSENSITIVE NADPH NITROREDUCTASE"/>
    <property type="match status" value="1"/>
</dbReference>
<dbReference type="PANTHER" id="PTHR43425:SF2">
    <property type="entry name" value="OXYGEN-INSENSITIVE NADPH NITROREDUCTASE"/>
    <property type="match status" value="1"/>
</dbReference>
<sequence>MSQTIDQLRARRSVRAFTAEPVSAADERAILEAACQAPTAGNQQLYSIIVVRDQARKDELAVTCDNQPFIASAPLVLVFCADVRRWHRAFVAAGAPAREPGAGDFLLAFEDASIAAQNAVVAAESLGIGSCYIGDILERREDQARILGCPRHVVPACMLVMGHPAPAQLERRKPPRFPLDGVVFTDTYEDASDDRLLDLMGAKCPAGRDVREWLRAFCERKWNSGFSREMTRSSAAILGDFAQDVSEPDAPSGEPR</sequence>
<keyword evidence="2" id="KW-0285">Flavoprotein</keyword>
<dbReference type="Gene3D" id="3.40.109.10">
    <property type="entry name" value="NADH Oxidase"/>
    <property type="match status" value="1"/>
</dbReference>
<keyword evidence="4" id="KW-0560">Oxidoreductase</keyword>
<organism evidence="6 7">
    <name type="scientific">Olsenella profusa</name>
    <dbReference type="NCBI Taxonomy" id="138595"/>
    <lineage>
        <taxon>Bacteria</taxon>
        <taxon>Bacillati</taxon>
        <taxon>Actinomycetota</taxon>
        <taxon>Coriobacteriia</taxon>
        <taxon>Coriobacteriales</taxon>
        <taxon>Atopobiaceae</taxon>
        <taxon>Olsenella</taxon>
    </lineage>
</organism>
<dbReference type="SUPFAM" id="SSF55469">
    <property type="entry name" value="FMN-dependent nitroreductase-like"/>
    <property type="match status" value="1"/>
</dbReference>
<feature type="domain" description="Nitroreductase" evidence="5">
    <location>
        <begin position="8"/>
        <end position="163"/>
    </location>
</feature>
<protein>
    <submittedName>
        <fullName evidence="6">Nitroreductase family protein</fullName>
    </submittedName>
</protein>
<dbReference type="Proteomes" id="UP000712527">
    <property type="component" value="Unassembled WGS sequence"/>
</dbReference>
<dbReference type="InterPro" id="IPR016446">
    <property type="entry name" value="Flavin_OxRdtase_Frp"/>
</dbReference>
<keyword evidence="7" id="KW-1185">Reference proteome</keyword>
<evidence type="ECO:0000256" key="2">
    <source>
        <dbReference type="ARBA" id="ARBA00022630"/>
    </source>
</evidence>
<name>A0ABS2F3M8_9ACTN</name>
<evidence type="ECO:0000313" key="6">
    <source>
        <dbReference type="EMBL" id="MBM6775604.1"/>
    </source>
</evidence>
<accession>A0ABS2F3M8</accession>
<proteinExistence type="inferred from homology"/>
<evidence type="ECO:0000256" key="4">
    <source>
        <dbReference type="ARBA" id="ARBA00023002"/>
    </source>
</evidence>
<comment type="caution">
    <text evidence="6">The sequence shown here is derived from an EMBL/GenBank/DDBJ whole genome shotgun (WGS) entry which is preliminary data.</text>
</comment>
<evidence type="ECO:0000259" key="5">
    <source>
        <dbReference type="Pfam" id="PF00881"/>
    </source>
</evidence>
<comment type="similarity">
    <text evidence="1">Belongs to the flavin oxidoreductase frp family.</text>
</comment>
<dbReference type="Pfam" id="PF00881">
    <property type="entry name" value="Nitroreductase"/>
    <property type="match status" value="1"/>
</dbReference>